<feature type="active site" description="Proton acceptor; specific for (S)-substrate epimerization" evidence="5">
    <location>
        <position position="254"/>
    </location>
</feature>
<dbReference type="CDD" id="cd03319">
    <property type="entry name" value="L-Ala-DL-Glu_epimerase"/>
    <property type="match status" value="1"/>
</dbReference>
<evidence type="ECO:0000256" key="7">
    <source>
        <dbReference type="RuleBase" id="RU366006"/>
    </source>
</evidence>
<feature type="domain" description="Mandelate racemase/muconate lactonizing enzyme C-terminal" evidence="8">
    <location>
        <begin position="137"/>
        <end position="230"/>
    </location>
</feature>
<dbReference type="OrthoDB" id="9782675at2"/>
<dbReference type="RefSeq" id="WP_079724656.1">
    <property type="nucleotide sequence ID" value="NZ_BMCL01000001.1"/>
</dbReference>
<comment type="similarity">
    <text evidence="1 7">Belongs to the mandelate racemase/muconate lactonizing enzyme family.</text>
</comment>
<dbReference type="InterPro" id="IPR034593">
    <property type="entry name" value="DgoD-like"/>
</dbReference>
<dbReference type="STRING" id="428993.SAMN06296058_2282"/>
<evidence type="ECO:0000313" key="9">
    <source>
        <dbReference type="EMBL" id="SKC73536.1"/>
    </source>
</evidence>
<dbReference type="Pfam" id="PF13378">
    <property type="entry name" value="MR_MLE_C"/>
    <property type="match status" value="1"/>
</dbReference>
<dbReference type="Gene3D" id="3.20.20.120">
    <property type="entry name" value="Enolase-like C-terminal domain"/>
    <property type="match status" value="1"/>
</dbReference>
<evidence type="ECO:0000256" key="2">
    <source>
        <dbReference type="ARBA" id="ARBA00022723"/>
    </source>
</evidence>
<organism evidence="9 10">
    <name type="scientific">Pseudoxanthomonas indica</name>
    <dbReference type="NCBI Taxonomy" id="428993"/>
    <lineage>
        <taxon>Bacteria</taxon>
        <taxon>Pseudomonadati</taxon>
        <taxon>Pseudomonadota</taxon>
        <taxon>Gammaproteobacteria</taxon>
        <taxon>Lysobacterales</taxon>
        <taxon>Lysobacteraceae</taxon>
        <taxon>Pseudoxanthomonas</taxon>
    </lineage>
</organism>
<evidence type="ECO:0000256" key="5">
    <source>
        <dbReference type="PIRSR" id="PIRSR634603-1"/>
    </source>
</evidence>
<gene>
    <name evidence="9" type="ORF">SAMN06296058_2282</name>
</gene>
<evidence type="ECO:0000313" key="10">
    <source>
        <dbReference type="Proteomes" id="UP000190341"/>
    </source>
</evidence>
<dbReference type="SUPFAM" id="SSF51604">
    <property type="entry name" value="Enolase C-terminal domain-like"/>
    <property type="match status" value="1"/>
</dbReference>
<dbReference type="InterPro" id="IPR036849">
    <property type="entry name" value="Enolase-like_C_sf"/>
</dbReference>
<evidence type="ECO:0000256" key="6">
    <source>
        <dbReference type="PIRSR" id="PIRSR634603-3"/>
    </source>
</evidence>
<evidence type="ECO:0000256" key="3">
    <source>
        <dbReference type="ARBA" id="ARBA00022842"/>
    </source>
</evidence>
<name>A0A1T5LBW9_9GAMM</name>
<dbReference type="Proteomes" id="UP000190341">
    <property type="component" value="Unassembled WGS sequence"/>
</dbReference>
<evidence type="ECO:0000259" key="8">
    <source>
        <dbReference type="SMART" id="SM00922"/>
    </source>
</evidence>
<reference evidence="9 10" key="1">
    <citation type="submission" date="2017-02" db="EMBL/GenBank/DDBJ databases">
        <authorList>
            <person name="Peterson S.W."/>
        </authorList>
    </citation>
    <scope>NUCLEOTIDE SEQUENCE [LARGE SCALE GENOMIC DNA]</scope>
    <source>
        <strain evidence="9 10">P15</strain>
    </source>
</reference>
<feature type="binding site" evidence="6">
    <location>
        <position position="183"/>
    </location>
    <ligand>
        <name>Mg(2+)</name>
        <dbReference type="ChEBI" id="CHEBI:18420"/>
    </ligand>
</feature>
<dbReference type="GO" id="GO:0016855">
    <property type="term" value="F:racemase and epimerase activity, acting on amino acids and derivatives"/>
    <property type="evidence" value="ECO:0007669"/>
    <property type="project" value="UniProtKB-UniRule"/>
</dbReference>
<dbReference type="PANTHER" id="PTHR48080:SF3">
    <property type="entry name" value="ENOLASE SUPERFAMILY MEMBER DDB_G0284701"/>
    <property type="match status" value="1"/>
</dbReference>
<dbReference type="SUPFAM" id="SSF54826">
    <property type="entry name" value="Enolase N-terminal domain-like"/>
    <property type="match status" value="1"/>
</dbReference>
<dbReference type="AlphaFoldDB" id="A0A1T5LBW9"/>
<dbReference type="InterPro" id="IPR029017">
    <property type="entry name" value="Enolase-like_N"/>
</dbReference>
<dbReference type="SFLD" id="SFLDS00001">
    <property type="entry name" value="Enolase"/>
    <property type="match status" value="1"/>
</dbReference>
<keyword evidence="10" id="KW-1185">Reference proteome</keyword>
<dbReference type="EC" id="5.1.1.-" evidence="7"/>
<dbReference type="InterPro" id="IPR034603">
    <property type="entry name" value="Dipeptide_epimerase"/>
</dbReference>
<dbReference type="InterPro" id="IPR018110">
    <property type="entry name" value="Mandel_Rmase/mucon_lact_enz_CS"/>
</dbReference>
<dbReference type="SMART" id="SM00922">
    <property type="entry name" value="MR_MLE"/>
    <property type="match status" value="1"/>
</dbReference>
<evidence type="ECO:0000256" key="1">
    <source>
        <dbReference type="ARBA" id="ARBA00008031"/>
    </source>
</evidence>
<keyword evidence="2 6" id="KW-0479">Metal-binding</keyword>
<dbReference type="SFLD" id="SFLDG00180">
    <property type="entry name" value="muconate_cycloisomerase"/>
    <property type="match status" value="1"/>
</dbReference>
<dbReference type="InterPro" id="IPR013342">
    <property type="entry name" value="Mandelate_racemase_C"/>
</dbReference>
<dbReference type="Gene3D" id="3.30.390.10">
    <property type="entry name" value="Enolase-like, N-terminal domain"/>
    <property type="match status" value="1"/>
</dbReference>
<feature type="binding site" evidence="6">
    <location>
        <position position="232"/>
    </location>
    <ligand>
        <name>Mg(2+)</name>
        <dbReference type="ChEBI" id="CHEBI:18420"/>
    </ligand>
</feature>
<dbReference type="PROSITE" id="PS00909">
    <property type="entry name" value="MR_MLE_2"/>
    <property type="match status" value="1"/>
</dbReference>
<dbReference type="GO" id="GO:0009063">
    <property type="term" value="P:amino acid catabolic process"/>
    <property type="evidence" value="ECO:0007669"/>
    <property type="project" value="InterPro"/>
</dbReference>
<comment type="cofactor">
    <cofactor evidence="6 7">
        <name>Mg(2+)</name>
        <dbReference type="ChEBI" id="CHEBI:18420"/>
    </cofactor>
    <text evidence="6 7">Binds 1 Mg(2+) ion per subunit.</text>
</comment>
<keyword evidence="3 6" id="KW-0460">Magnesium</keyword>
<proteinExistence type="inferred from homology"/>
<evidence type="ECO:0000256" key="4">
    <source>
        <dbReference type="ARBA" id="ARBA00023235"/>
    </source>
</evidence>
<feature type="binding site" evidence="6">
    <location>
        <position position="209"/>
    </location>
    <ligand>
        <name>Mg(2+)</name>
        <dbReference type="ChEBI" id="CHEBI:18420"/>
    </ligand>
</feature>
<keyword evidence="4 7" id="KW-0413">Isomerase</keyword>
<accession>A0A1T5LBW9</accession>
<protein>
    <recommendedName>
        <fullName evidence="7">Dipeptide epimerase</fullName>
        <ecNumber evidence="7">5.1.1.-</ecNumber>
    </recommendedName>
</protein>
<sequence>MPSVPSARLRLGLHNEPLPLTHPFRISGYVFNAMPATVVNLHDGRYEGRGEGAGVYYLHDTPEQMLATLESHREVIEAGISRAELRQLLPAGGARNALDGALWELESQRTGVPVWALAGLPATRPLLTTFTVGADAPDVAARAAVAYTQARAIKIKLSGDLDEDIARVRAVRSARADVWIGVDANQGYVPATLERLLPALVDNRVSLLEQPVARGSEAQLDGIDHIVPIAADESVQGFDELEALVGRFDVANIKLDKCGGLTEGLLMARRARELGLQVMVGNMAGTSLAMAPAFVVGQLCDVVDLDGPLFLVSDHTPGVVYRDGYITCGDDVWGAGRVIRA</sequence>
<dbReference type="GO" id="GO:0046872">
    <property type="term" value="F:metal ion binding"/>
    <property type="evidence" value="ECO:0007669"/>
    <property type="project" value="UniProtKB-KW"/>
</dbReference>
<dbReference type="InterPro" id="IPR029065">
    <property type="entry name" value="Enolase_C-like"/>
</dbReference>
<dbReference type="PANTHER" id="PTHR48080">
    <property type="entry name" value="D-GALACTONATE DEHYDRATASE-RELATED"/>
    <property type="match status" value="1"/>
</dbReference>
<dbReference type="EMBL" id="FUZV01000002">
    <property type="protein sequence ID" value="SKC73536.1"/>
    <property type="molecule type" value="Genomic_DNA"/>
</dbReference>
<feature type="active site" description="Proton acceptor; specific for (R)-substrate epimerization" evidence="5">
    <location>
        <position position="156"/>
    </location>
</feature>